<protein>
    <submittedName>
        <fullName evidence="2">DUF4037 domain-containing protein</fullName>
    </submittedName>
</protein>
<reference evidence="3" key="1">
    <citation type="journal article" date="2019" name="Int. J. Syst. Evol. Microbiol.">
        <title>The Global Catalogue of Microorganisms (GCM) 10K type strain sequencing project: providing services to taxonomists for standard genome sequencing and annotation.</title>
        <authorList>
            <consortium name="The Broad Institute Genomics Platform"/>
            <consortium name="The Broad Institute Genome Sequencing Center for Infectious Disease"/>
            <person name="Wu L."/>
            <person name="Ma J."/>
        </authorList>
    </citation>
    <scope>NUCLEOTIDE SEQUENCE [LARGE SCALE GENOMIC DNA]</scope>
    <source>
        <strain evidence="3">CCUG 49560</strain>
    </source>
</reference>
<dbReference type="Pfam" id="PF13228">
    <property type="entry name" value="DUF4037"/>
    <property type="match status" value="1"/>
</dbReference>
<dbReference type="InterPro" id="IPR025117">
    <property type="entry name" value="DUF4037"/>
</dbReference>
<sequence>MSDFVPGFVPGRELSREFYTEVVQPIIGEVPHGAALIGPGSEVLAFDTARSTDHDWGPRVLVFVEPSLAAGLSARLDAALPGRFRGYPTVFETGGAPARHGVQVTGFGAWSRARLGFDPRGEITTADWLGASWQRLAEVTSGEVYHDGLGELGRARANLRWYPGEVWRYVLACQWRRVAQMESFPGRCGEVGDDLGSVVVTARLIEDLMRLCLLMRRRYPPYAKWLGSAFARLSGTAEMGEMFAAALAARGWREREVHLCRAYERVAALHNRLALTEPLEGTVRAYFDRPFQVIGAGRFADALLATVGPSLRSSPAGSVNQFCDSTDVLGDSGRSLMLTRAVHAPV</sequence>
<dbReference type="Proteomes" id="UP001595891">
    <property type="component" value="Unassembled WGS sequence"/>
</dbReference>
<dbReference type="RefSeq" id="WP_262850853.1">
    <property type="nucleotide sequence ID" value="NZ_JANZYP010000122.1"/>
</dbReference>
<accession>A0ABV9ESX9</accession>
<evidence type="ECO:0000259" key="1">
    <source>
        <dbReference type="Pfam" id="PF13228"/>
    </source>
</evidence>
<name>A0ABV9ESX9_9ACTN</name>
<evidence type="ECO:0000313" key="3">
    <source>
        <dbReference type="Proteomes" id="UP001595891"/>
    </source>
</evidence>
<evidence type="ECO:0000313" key="2">
    <source>
        <dbReference type="EMBL" id="MFC4592527.1"/>
    </source>
</evidence>
<feature type="domain" description="DUF4037" evidence="1">
    <location>
        <begin position="128"/>
        <end position="226"/>
    </location>
</feature>
<dbReference type="EMBL" id="JBHSFN010000059">
    <property type="protein sequence ID" value="MFC4592527.1"/>
    <property type="molecule type" value="Genomic_DNA"/>
</dbReference>
<gene>
    <name evidence="2" type="ORF">ACFO8L_41035</name>
</gene>
<proteinExistence type="predicted"/>
<organism evidence="2 3">
    <name type="scientific">Sphaerisporangium corydalis</name>
    <dbReference type="NCBI Taxonomy" id="1441875"/>
    <lineage>
        <taxon>Bacteria</taxon>
        <taxon>Bacillati</taxon>
        <taxon>Actinomycetota</taxon>
        <taxon>Actinomycetes</taxon>
        <taxon>Streptosporangiales</taxon>
        <taxon>Streptosporangiaceae</taxon>
        <taxon>Sphaerisporangium</taxon>
    </lineage>
</organism>
<comment type="caution">
    <text evidence="2">The sequence shown here is derived from an EMBL/GenBank/DDBJ whole genome shotgun (WGS) entry which is preliminary data.</text>
</comment>
<keyword evidence="3" id="KW-1185">Reference proteome</keyword>